<evidence type="ECO:0000313" key="3">
    <source>
        <dbReference type="Proteomes" id="UP000175989"/>
    </source>
</evidence>
<keyword evidence="3" id="KW-1185">Reference proteome</keyword>
<dbReference type="Proteomes" id="UP000175989">
    <property type="component" value="Unassembled WGS sequence"/>
</dbReference>
<accession>A0A1E7WF61</accession>
<feature type="compositionally biased region" description="Basic and acidic residues" evidence="1">
    <location>
        <begin position="151"/>
        <end position="162"/>
    </location>
</feature>
<dbReference type="AlphaFoldDB" id="A0A1E7WF61"/>
<protein>
    <submittedName>
        <fullName evidence="2">Uncharacterized protein</fullName>
    </submittedName>
</protein>
<reference evidence="3" key="1">
    <citation type="journal article" date="2016" name="Front. Microbiol.">
        <title>Molecular Keys to the Janthinobacterium and Duganella spp. Interaction with the Plant Pathogen Fusarium graminearum.</title>
        <authorList>
            <person name="Haack F.S."/>
            <person name="Poehlein A."/>
            <person name="Kroger C."/>
            <person name="Voigt C.A."/>
            <person name="Piepenbring M."/>
            <person name="Bode H.B."/>
            <person name="Daniel R."/>
            <person name="Schafer W."/>
            <person name="Streit W.R."/>
        </authorList>
    </citation>
    <scope>NUCLEOTIDE SEQUENCE [LARGE SCALE GENOMIC DNA]</scope>
    <source>
        <strain evidence="3">T54</strain>
    </source>
</reference>
<organism evidence="2 3">
    <name type="scientific">Duganella phyllosphaerae</name>
    <dbReference type="NCBI Taxonomy" id="762836"/>
    <lineage>
        <taxon>Bacteria</taxon>
        <taxon>Pseudomonadati</taxon>
        <taxon>Pseudomonadota</taxon>
        <taxon>Betaproteobacteria</taxon>
        <taxon>Burkholderiales</taxon>
        <taxon>Oxalobacteraceae</taxon>
        <taxon>Telluria group</taxon>
        <taxon>Duganella</taxon>
    </lineage>
</organism>
<evidence type="ECO:0000256" key="1">
    <source>
        <dbReference type="SAM" id="MobiDB-lite"/>
    </source>
</evidence>
<gene>
    <name evidence="2" type="ORF">DUPY_37590</name>
</gene>
<dbReference type="EMBL" id="LROM01000103">
    <property type="protein sequence ID" value="OEZ97013.1"/>
    <property type="molecule type" value="Genomic_DNA"/>
</dbReference>
<proteinExistence type="predicted"/>
<comment type="caution">
    <text evidence="2">The sequence shown here is derived from an EMBL/GenBank/DDBJ whole genome shotgun (WGS) entry which is preliminary data.</text>
</comment>
<feature type="region of interest" description="Disordered" evidence="1">
    <location>
        <begin position="142"/>
        <end position="162"/>
    </location>
</feature>
<name>A0A1E7WF61_9BURK</name>
<sequence>MTDLASVRHLLRGVPDHGRQLRHDGLPLRHARTALALHVQGCIGQHAEYRRRLHAQQRNILRYQLAPHGSDHAVTTVPLRDQRQGRIERRHRHATSTLGRMRIGRTDHRIGSHGQEVAKRCGIEPGMAAPRLGHAAVQLGAAGGQQPGETLGDHACERSHTR</sequence>
<evidence type="ECO:0000313" key="2">
    <source>
        <dbReference type="EMBL" id="OEZ97013.1"/>
    </source>
</evidence>